<dbReference type="Proteomes" id="UP000518904">
    <property type="component" value="Unassembled WGS sequence"/>
</dbReference>
<dbReference type="RefSeq" id="WP_169608406.1">
    <property type="nucleotide sequence ID" value="NZ_JABCKZ010001015.1"/>
</dbReference>
<keyword evidence="1" id="KW-0812">Transmembrane</keyword>
<sequence>MIDKVKTQKYVNVSDGINASCLGICLFFFSAEFIYLLSFWGLTFFFSGLALRRYCKGKGMMRFGTSSEIDTDDINEIISSYNNYLLILAISNVVMVGITIYHLYQAFI</sequence>
<feature type="transmembrane region" description="Helical" evidence="1">
    <location>
        <begin position="33"/>
        <end position="51"/>
    </location>
</feature>
<evidence type="ECO:0000313" key="2">
    <source>
        <dbReference type="EMBL" id="NMU27734.1"/>
    </source>
</evidence>
<organism evidence="2 5">
    <name type="scientific">Vibrio parahaemolyticus</name>
    <dbReference type="NCBI Taxonomy" id="670"/>
    <lineage>
        <taxon>Bacteria</taxon>
        <taxon>Pseudomonadati</taxon>
        <taxon>Pseudomonadota</taxon>
        <taxon>Gammaproteobacteria</taxon>
        <taxon>Vibrionales</taxon>
        <taxon>Vibrionaceae</taxon>
        <taxon>Vibrio</taxon>
    </lineage>
</organism>
<evidence type="ECO:0000313" key="5">
    <source>
        <dbReference type="Proteomes" id="UP000555836"/>
    </source>
</evidence>
<name>A0A7Y0S7E1_VIBPH</name>
<reference evidence="4 5" key="1">
    <citation type="submission" date="2020-04" db="EMBL/GenBank/DDBJ databases">
        <title>Whole-genome sequencing of Vibrio spp. from China reveals different genetic environments of blaCTX-M-14 among diverse lineages.</title>
        <authorList>
            <person name="Zheng Z."/>
            <person name="Ye L."/>
            <person name="Chen S."/>
        </authorList>
    </citation>
    <scope>NUCLEOTIDE SEQUENCE [LARGE SCALE GENOMIC DNA]</scope>
    <source>
        <strain evidence="3 4">Vb0551</strain>
        <strain evidence="2 5">Vb0574</strain>
    </source>
</reference>
<accession>A0A7Y0S7E1</accession>
<evidence type="ECO:0000256" key="1">
    <source>
        <dbReference type="SAM" id="Phobius"/>
    </source>
</evidence>
<keyword evidence="1" id="KW-0472">Membrane</keyword>
<feature type="transmembrane region" description="Helical" evidence="1">
    <location>
        <begin position="84"/>
        <end position="104"/>
    </location>
</feature>
<dbReference type="AlphaFoldDB" id="A0A7Y0S7E1"/>
<dbReference type="EMBL" id="JABCLB010002467">
    <property type="protein sequence ID" value="NMU86579.1"/>
    <property type="molecule type" value="Genomic_DNA"/>
</dbReference>
<dbReference type="EMBL" id="JABCLD010001850">
    <property type="protein sequence ID" value="NMU27734.1"/>
    <property type="molecule type" value="Genomic_DNA"/>
</dbReference>
<gene>
    <name evidence="3" type="ORF">HKB16_27400</name>
    <name evidence="2" type="ORF">HKB21_19175</name>
</gene>
<evidence type="ECO:0000313" key="4">
    <source>
        <dbReference type="Proteomes" id="UP000518904"/>
    </source>
</evidence>
<proteinExistence type="predicted"/>
<dbReference type="Proteomes" id="UP000555836">
    <property type="component" value="Unassembled WGS sequence"/>
</dbReference>
<keyword evidence="1" id="KW-1133">Transmembrane helix</keyword>
<protein>
    <submittedName>
        <fullName evidence="2">Uncharacterized protein</fullName>
    </submittedName>
</protein>
<comment type="caution">
    <text evidence="2">The sequence shown here is derived from an EMBL/GenBank/DDBJ whole genome shotgun (WGS) entry which is preliminary data.</text>
</comment>
<evidence type="ECO:0000313" key="3">
    <source>
        <dbReference type="EMBL" id="NMU86579.1"/>
    </source>
</evidence>